<organism evidence="5 6">
    <name type="scientific">Arachnia propionica</name>
    <dbReference type="NCBI Taxonomy" id="1750"/>
    <lineage>
        <taxon>Bacteria</taxon>
        <taxon>Bacillati</taxon>
        <taxon>Actinomycetota</taxon>
        <taxon>Actinomycetes</taxon>
        <taxon>Propionibacteriales</taxon>
        <taxon>Propionibacteriaceae</taxon>
        <taxon>Arachnia</taxon>
    </lineage>
</organism>
<evidence type="ECO:0000313" key="4">
    <source>
        <dbReference type="EMBL" id="VEH70869.1"/>
    </source>
</evidence>
<evidence type="ECO:0000256" key="1">
    <source>
        <dbReference type="ARBA" id="ARBA00001968"/>
    </source>
</evidence>
<dbReference type="EMBL" id="LR134406">
    <property type="protein sequence ID" value="VEH70869.1"/>
    <property type="molecule type" value="Genomic_DNA"/>
</dbReference>
<evidence type="ECO:0000313" key="5">
    <source>
        <dbReference type="EMBL" id="VEH71180.1"/>
    </source>
</evidence>
<keyword evidence="6" id="KW-1185">Reference proteome</keyword>
<evidence type="ECO:0000256" key="2">
    <source>
        <dbReference type="ARBA" id="ARBA00022723"/>
    </source>
</evidence>
<comment type="cofactor">
    <cofactor evidence="1">
        <name>a divalent metal cation</name>
        <dbReference type="ChEBI" id="CHEBI:60240"/>
    </cofactor>
</comment>
<protein>
    <recommendedName>
        <fullName evidence="3">DDE Tnp4 domain-containing protein</fullName>
    </recommendedName>
</protein>
<name>A0A3S4U7G1_9ACTN</name>
<dbReference type="EMBL" id="LR134406">
    <property type="protein sequence ID" value="VEH71180.1"/>
    <property type="molecule type" value="Genomic_DNA"/>
</dbReference>
<gene>
    <name evidence="4" type="ORF">NCTC12967_02175</name>
    <name evidence="5" type="ORF">NCTC12967_02497</name>
</gene>
<proteinExistence type="predicted"/>
<sequence>MKAINLCGWQDLLDSSDATWIADTAYIATTAIAPIKKLPNQSRTSHDKDFNTAIARIRVNVEHCIAQLKTWRILSHGYHGRLKELPGIIHLVTNLKILRTYTHNQPRE</sequence>
<dbReference type="InterPro" id="IPR027806">
    <property type="entry name" value="HARBI1_dom"/>
</dbReference>
<keyword evidence="2" id="KW-0479">Metal-binding</keyword>
<accession>A0A3S4U7G1</accession>
<dbReference type="GO" id="GO:0046872">
    <property type="term" value="F:metal ion binding"/>
    <property type="evidence" value="ECO:0007669"/>
    <property type="project" value="UniProtKB-KW"/>
</dbReference>
<evidence type="ECO:0000313" key="6">
    <source>
        <dbReference type="Proteomes" id="UP000273044"/>
    </source>
</evidence>
<reference evidence="5 6" key="1">
    <citation type="submission" date="2018-12" db="EMBL/GenBank/DDBJ databases">
        <authorList>
            <consortium name="Pathogen Informatics"/>
        </authorList>
    </citation>
    <scope>NUCLEOTIDE SEQUENCE [LARGE SCALE GENOMIC DNA]</scope>
    <source>
        <strain evidence="5 6">NCTC12967</strain>
    </source>
</reference>
<feature type="domain" description="DDE Tnp4" evidence="3">
    <location>
        <begin position="7"/>
        <end position="92"/>
    </location>
</feature>
<dbReference type="AlphaFoldDB" id="A0A3S4U7G1"/>
<evidence type="ECO:0000259" key="3">
    <source>
        <dbReference type="Pfam" id="PF13359"/>
    </source>
</evidence>
<dbReference type="Proteomes" id="UP000273044">
    <property type="component" value="Chromosome"/>
</dbReference>
<dbReference type="Pfam" id="PF13359">
    <property type="entry name" value="DDE_Tnp_4"/>
    <property type="match status" value="1"/>
</dbReference>